<sequence>MIYDQIKREVDILSRKYDKLQQQLLKMPEGELLCAKNGDYTKWYLHNDKTLSYISKRENKLAEKLALKKYYEYQMQELEKQIHILEKCAAALKKVNMKSEYLLREESPYWKLLKIHFEKYEKEKISWMNGQYKCNPSHPENLIHKTMQGHLVRSKSEVIIANTLYMNQIPYRYENQLEIKGVILYPDFTILHPKTNNLCYWEHFGMMENETYRENAYNKLKLYGQNGIIPSINLITTFETKSHPIDSGKIQQIVKEKFVL</sequence>
<organism evidence="1 2">
    <name type="scientific">Roseburia inulinivorans</name>
    <dbReference type="NCBI Taxonomy" id="360807"/>
    <lineage>
        <taxon>Bacteria</taxon>
        <taxon>Bacillati</taxon>
        <taxon>Bacillota</taxon>
        <taxon>Clostridia</taxon>
        <taxon>Lachnospirales</taxon>
        <taxon>Lachnospiraceae</taxon>
        <taxon>Roseburia</taxon>
    </lineage>
</organism>
<name>A0A396AHX2_9FIRM</name>
<dbReference type="RefSeq" id="WP_118092975.1">
    <property type="nucleotide sequence ID" value="NZ_DAWCXE010000090.1"/>
</dbReference>
<protein>
    <submittedName>
        <fullName evidence="1">ATPase</fullName>
    </submittedName>
</protein>
<dbReference type="Proteomes" id="UP000266391">
    <property type="component" value="Unassembled WGS sequence"/>
</dbReference>
<comment type="caution">
    <text evidence="1">The sequence shown here is derived from an EMBL/GenBank/DDBJ whole genome shotgun (WGS) entry which is preliminary data.</text>
</comment>
<gene>
    <name evidence="1" type="ORF">DW813_09110</name>
</gene>
<evidence type="ECO:0000313" key="1">
    <source>
        <dbReference type="EMBL" id="RHD03310.1"/>
    </source>
</evidence>
<reference evidence="1 2" key="1">
    <citation type="submission" date="2018-08" db="EMBL/GenBank/DDBJ databases">
        <title>A genome reference for cultivated species of the human gut microbiota.</title>
        <authorList>
            <person name="Zou Y."/>
            <person name="Xue W."/>
            <person name="Luo G."/>
        </authorList>
    </citation>
    <scope>NUCLEOTIDE SEQUENCE [LARGE SCALE GENOMIC DNA]</scope>
    <source>
        <strain evidence="1 2">AM32-8LB</strain>
    </source>
</reference>
<accession>A0A396AHX2</accession>
<dbReference type="EMBL" id="QSIQ01000012">
    <property type="protein sequence ID" value="RHD03310.1"/>
    <property type="molecule type" value="Genomic_DNA"/>
</dbReference>
<proteinExistence type="predicted"/>
<dbReference type="AlphaFoldDB" id="A0A396AHX2"/>
<evidence type="ECO:0000313" key="2">
    <source>
        <dbReference type="Proteomes" id="UP000266391"/>
    </source>
</evidence>